<dbReference type="InterPro" id="IPR033985">
    <property type="entry name" value="SusD-like_N"/>
</dbReference>
<dbReference type="InterPro" id="IPR011990">
    <property type="entry name" value="TPR-like_helical_dom_sf"/>
</dbReference>
<accession>A0ABZ0W132</accession>
<gene>
    <name evidence="9" type="ORF">U0035_14005</name>
</gene>
<reference evidence="9 10" key="1">
    <citation type="submission" date="2023-12" db="EMBL/GenBank/DDBJ databases">
        <title>Genome sequencing and assembly of bacterial species from a model synthetic community.</title>
        <authorList>
            <person name="Hogle S.L."/>
        </authorList>
    </citation>
    <scope>NUCLEOTIDE SEQUENCE [LARGE SCALE GENOMIC DNA]</scope>
    <source>
        <strain evidence="9 10">HAMBI_3031</strain>
    </source>
</reference>
<dbReference type="Proteomes" id="UP001325680">
    <property type="component" value="Chromosome"/>
</dbReference>
<feature type="domain" description="RagB/SusD" evidence="7">
    <location>
        <begin position="347"/>
        <end position="476"/>
    </location>
</feature>
<dbReference type="RefSeq" id="WP_114790390.1">
    <property type="nucleotide sequence ID" value="NZ_CP139960.1"/>
</dbReference>
<evidence type="ECO:0000313" key="9">
    <source>
        <dbReference type="EMBL" id="WQD36781.1"/>
    </source>
</evidence>
<evidence type="ECO:0000256" key="1">
    <source>
        <dbReference type="ARBA" id="ARBA00004442"/>
    </source>
</evidence>
<dbReference type="EMBL" id="CP139960">
    <property type="protein sequence ID" value="WQD36781.1"/>
    <property type="molecule type" value="Genomic_DNA"/>
</dbReference>
<evidence type="ECO:0000256" key="4">
    <source>
        <dbReference type="ARBA" id="ARBA00023136"/>
    </source>
</evidence>
<comment type="similarity">
    <text evidence="2">Belongs to the SusD family.</text>
</comment>
<dbReference type="InterPro" id="IPR012944">
    <property type="entry name" value="SusD_RagB_dom"/>
</dbReference>
<dbReference type="Pfam" id="PF07980">
    <property type="entry name" value="SusD_RagB"/>
    <property type="match status" value="1"/>
</dbReference>
<dbReference type="Pfam" id="PF14322">
    <property type="entry name" value="SusD-like_3"/>
    <property type="match status" value="1"/>
</dbReference>
<dbReference type="SUPFAM" id="SSF48452">
    <property type="entry name" value="TPR-like"/>
    <property type="match status" value="1"/>
</dbReference>
<evidence type="ECO:0000259" key="7">
    <source>
        <dbReference type="Pfam" id="PF07980"/>
    </source>
</evidence>
<evidence type="ECO:0000313" key="10">
    <source>
        <dbReference type="Proteomes" id="UP001325680"/>
    </source>
</evidence>
<dbReference type="CDD" id="cd08977">
    <property type="entry name" value="SusD"/>
    <property type="match status" value="1"/>
</dbReference>
<keyword evidence="3" id="KW-0732">Signal</keyword>
<feature type="transmembrane region" description="Helical" evidence="6">
    <location>
        <begin position="12"/>
        <end position="33"/>
    </location>
</feature>
<keyword evidence="10" id="KW-1185">Reference proteome</keyword>
<comment type="subcellular location">
    <subcellularLocation>
        <location evidence="1">Cell outer membrane</location>
    </subcellularLocation>
</comment>
<evidence type="ECO:0000256" key="5">
    <source>
        <dbReference type="ARBA" id="ARBA00023237"/>
    </source>
</evidence>
<feature type="domain" description="SusD-like N-terminal" evidence="8">
    <location>
        <begin position="104"/>
        <end position="242"/>
    </location>
</feature>
<sequence length="476" mass="53985">MKLQLLLSRILAKITITLMPFVISCIALAAIMLPASCSKLIEIDLPQDRLESKAVFEDSIDATSAVTGLYSRIMTYSTGVNFGSGLLTVYTGLLCDELEPLTTAAVDLQFFQNAVTPDNITKSDWWDIPFEYIYHANACIEGLNNSRTLSTPLKNRLSGEMYYMRAWLFFNLTNLYGSIPLPLSTDYRMNSQLARSSQQIVYEQVLSDLTIAESLLDNMPVESNRSRPNKYAVMGLMSRVYLYTKQWQQAADKALQVINSGIFKLEDNLDSVFLSAGKEALFQMPVLQAGFGVPEAYLFVPGQANSQPKYKISSLLMSSLEPGDKREQSWIKSTNINGINYRSPFKYKAASLSTGLPLEYYAVMRLGELYLNLSEAKAHLSEFPLSLQYLNAIRQRAGLMELSFTTSGGLLQSIYEERRREFFCEWGHRWFDLKRTGFVQQVLQPIKPSWSAYQQLLPIPRRELETNTHMDQNQGY</sequence>
<evidence type="ECO:0000256" key="2">
    <source>
        <dbReference type="ARBA" id="ARBA00006275"/>
    </source>
</evidence>
<organism evidence="9 10">
    <name type="scientific">Niabella yanshanensis</name>
    <dbReference type="NCBI Taxonomy" id="577386"/>
    <lineage>
        <taxon>Bacteria</taxon>
        <taxon>Pseudomonadati</taxon>
        <taxon>Bacteroidota</taxon>
        <taxon>Chitinophagia</taxon>
        <taxon>Chitinophagales</taxon>
        <taxon>Chitinophagaceae</taxon>
        <taxon>Niabella</taxon>
    </lineage>
</organism>
<keyword evidence="5" id="KW-0998">Cell outer membrane</keyword>
<dbReference type="PROSITE" id="PS51257">
    <property type="entry name" value="PROKAR_LIPOPROTEIN"/>
    <property type="match status" value="1"/>
</dbReference>
<evidence type="ECO:0000259" key="8">
    <source>
        <dbReference type="Pfam" id="PF14322"/>
    </source>
</evidence>
<dbReference type="Gene3D" id="1.25.40.390">
    <property type="match status" value="1"/>
</dbReference>
<proteinExistence type="inferred from homology"/>
<keyword evidence="4 6" id="KW-0472">Membrane</keyword>
<evidence type="ECO:0000256" key="6">
    <source>
        <dbReference type="SAM" id="Phobius"/>
    </source>
</evidence>
<name>A0ABZ0W132_9BACT</name>
<evidence type="ECO:0000256" key="3">
    <source>
        <dbReference type="ARBA" id="ARBA00022729"/>
    </source>
</evidence>
<keyword evidence="6" id="KW-0812">Transmembrane</keyword>
<protein>
    <submittedName>
        <fullName evidence="9">RagB/SusD family nutrient uptake outer membrane protein</fullName>
    </submittedName>
</protein>
<keyword evidence="6" id="KW-1133">Transmembrane helix</keyword>